<evidence type="ECO:0000313" key="3">
    <source>
        <dbReference type="EMBL" id="VEN34487.1"/>
    </source>
</evidence>
<dbReference type="SUPFAM" id="SSF52113">
    <property type="entry name" value="BRCT domain"/>
    <property type="match status" value="1"/>
</dbReference>
<organism evidence="3 4">
    <name type="scientific">Callosobruchus maculatus</name>
    <name type="common">Southern cowpea weevil</name>
    <name type="synonym">Pulse bruchid</name>
    <dbReference type="NCBI Taxonomy" id="64391"/>
    <lineage>
        <taxon>Eukaryota</taxon>
        <taxon>Metazoa</taxon>
        <taxon>Ecdysozoa</taxon>
        <taxon>Arthropoda</taxon>
        <taxon>Hexapoda</taxon>
        <taxon>Insecta</taxon>
        <taxon>Pterygota</taxon>
        <taxon>Neoptera</taxon>
        <taxon>Endopterygota</taxon>
        <taxon>Coleoptera</taxon>
        <taxon>Polyphaga</taxon>
        <taxon>Cucujiformia</taxon>
        <taxon>Chrysomeloidea</taxon>
        <taxon>Chrysomelidae</taxon>
        <taxon>Bruchinae</taxon>
        <taxon>Bruchini</taxon>
        <taxon>Callosobruchus</taxon>
    </lineage>
</organism>
<feature type="compositionally biased region" description="Polar residues" evidence="1">
    <location>
        <begin position="163"/>
        <end position="172"/>
    </location>
</feature>
<feature type="region of interest" description="Disordered" evidence="1">
    <location>
        <begin position="1"/>
        <end position="273"/>
    </location>
</feature>
<evidence type="ECO:0000313" key="4">
    <source>
        <dbReference type="Proteomes" id="UP000410492"/>
    </source>
</evidence>
<protein>
    <recommendedName>
        <fullName evidence="2">BRCT domain-containing protein</fullName>
    </recommendedName>
</protein>
<reference evidence="3 4" key="1">
    <citation type="submission" date="2019-01" db="EMBL/GenBank/DDBJ databases">
        <authorList>
            <person name="Sayadi A."/>
        </authorList>
    </citation>
    <scope>NUCLEOTIDE SEQUENCE [LARGE SCALE GENOMIC DNA]</scope>
</reference>
<proteinExistence type="predicted"/>
<dbReference type="EMBL" id="CAACVG010000764">
    <property type="protein sequence ID" value="VEN34487.1"/>
    <property type="molecule type" value="Genomic_DNA"/>
</dbReference>
<sequence length="499" mass="53163">MIQDIIGSVTSSKETRTRNKRKNSGDSERKETTARTTKSSKSHTKEGNDKKRRVDSPTDIQRQIRGVGKLEIKSPTERLESDSALDKNENSLCVSDSNKTGSKTNTKSSRRQRTTEQDRNVAASINGDSTGSKSAGKRNAETKSNSCSKMDVECSKRKRRTSCDSVTGGQHNDGSDERKSTKHVGSATSSSESGAERHVTANAEADDKEIRASKRATRQKSREPEPPKASASSSRRRRVSRDSDDGDGTDAAEKTATARKKRRHLHGDLEAITEMDDTAAATAAAAAASASNGDAKLVSRNKRKMESSESKVSEKMPKMDEDDLDNFCGSSSKLAKSKSGKKTAAEGNVSESGTSAVAAAEETATVARTSKRRGGRVSSKNAGAASSAESAADTGDGDSSTPTTPRKAAADLSGSLSTPEKNKRRQKPKVVFTMLDSPQLESFIKHLGGSVVDSVDGCSVLVTETVKRSKKLLVAVGLAKPVCSPAWIRASKDAREFLG</sequence>
<dbReference type="Proteomes" id="UP000410492">
    <property type="component" value="Unassembled WGS sequence"/>
</dbReference>
<dbReference type="Pfam" id="PF00533">
    <property type="entry name" value="BRCT"/>
    <property type="match status" value="1"/>
</dbReference>
<dbReference type="InterPro" id="IPR036420">
    <property type="entry name" value="BRCT_dom_sf"/>
</dbReference>
<feature type="compositionally biased region" description="Basic and acidic residues" evidence="1">
    <location>
        <begin position="68"/>
        <end position="89"/>
    </location>
</feature>
<feature type="non-terminal residue" evidence="3">
    <location>
        <position position="499"/>
    </location>
</feature>
<feature type="domain" description="BRCT" evidence="2">
    <location>
        <begin position="439"/>
        <end position="499"/>
    </location>
</feature>
<evidence type="ECO:0000259" key="2">
    <source>
        <dbReference type="PROSITE" id="PS50172"/>
    </source>
</evidence>
<gene>
    <name evidence="3" type="ORF">CALMAC_LOCUS667</name>
</gene>
<feature type="compositionally biased region" description="Basic and acidic residues" evidence="1">
    <location>
        <begin position="43"/>
        <end position="56"/>
    </location>
</feature>
<feature type="region of interest" description="Disordered" evidence="1">
    <location>
        <begin position="287"/>
        <end position="429"/>
    </location>
</feature>
<feature type="compositionally biased region" description="Basic and acidic residues" evidence="1">
    <location>
        <begin position="304"/>
        <end position="319"/>
    </location>
</feature>
<dbReference type="AlphaFoldDB" id="A0A653BFX4"/>
<keyword evidence="4" id="KW-1185">Reference proteome</keyword>
<feature type="compositionally biased region" description="Low complexity" evidence="1">
    <location>
        <begin position="378"/>
        <end position="405"/>
    </location>
</feature>
<dbReference type="CDD" id="cd17744">
    <property type="entry name" value="BRCT_MDC1_rpt1"/>
    <property type="match status" value="1"/>
</dbReference>
<dbReference type="Gene3D" id="3.40.50.10190">
    <property type="entry name" value="BRCT domain"/>
    <property type="match status" value="1"/>
</dbReference>
<feature type="compositionally biased region" description="Basic and acidic residues" evidence="1">
    <location>
        <begin position="13"/>
        <end position="33"/>
    </location>
</feature>
<dbReference type="PROSITE" id="PS50172">
    <property type="entry name" value="BRCT"/>
    <property type="match status" value="1"/>
</dbReference>
<accession>A0A653BFX4</accession>
<evidence type="ECO:0000256" key="1">
    <source>
        <dbReference type="SAM" id="MobiDB-lite"/>
    </source>
</evidence>
<name>A0A653BFX4_CALMS</name>
<dbReference type="InterPro" id="IPR001357">
    <property type="entry name" value="BRCT_dom"/>
</dbReference>
<feature type="compositionally biased region" description="Low complexity" evidence="1">
    <location>
        <begin position="345"/>
        <end position="367"/>
    </location>
</feature>
<dbReference type="OrthoDB" id="342264at2759"/>
<feature type="compositionally biased region" description="Polar residues" evidence="1">
    <location>
        <begin position="90"/>
        <end position="107"/>
    </location>
</feature>